<dbReference type="Proteomes" id="UP001055172">
    <property type="component" value="Unassembled WGS sequence"/>
</dbReference>
<keyword evidence="1" id="KW-0732">Signal</keyword>
<feature type="signal peptide" evidence="1">
    <location>
        <begin position="1"/>
        <end position="25"/>
    </location>
</feature>
<keyword evidence="3" id="KW-1185">Reference proteome</keyword>
<comment type="caution">
    <text evidence="2">The sequence shown here is derived from an EMBL/GenBank/DDBJ whole genome shotgun (WGS) entry which is preliminary data.</text>
</comment>
<evidence type="ECO:0000313" key="2">
    <source>
        <dbReference type="EMBL" id="GJC85608.1"/>
    </source>
</evidence>
<evidence type="ECO:0000313" key="3">
    <source>
        <dbReference type="Proteomes" id="UP001055172"/>
    </source>
</evidence>
<accession>A0AA37GQY8</accession>
<name>A0AA37GQY8_9PEZI</name>
<dbReference type="AlphaFoldDB" id="A0AA37GQY8"/>
<evidence type="ECO:0000256" key="1">
    <source>
        <dbReference type="SAM" id="SignalP"/>
    </source>
</evidence>
<dbReference type="EMBL" id="BPPX01000018">
    <property type="protein sequence ID" value="GJC85608.1"/>
    <property type="molecule type" value="Genomic_DNA"/>
</dbReference>
<sequence>MRASTLAVAVASVVALLSSIKGAAADENAGKPRKRGKLQRVTASINFKNGARSPRDLNDFVSYDYGYSYPAPPSPTTYAEESSSLSTMTSLVSSNNASYTEVSSVASITVTSGVSDSASFRSTVSARASTTLSDTVITSTSAPVTGSSTSVNLLAARQHFVFGFKFDYQSTCWKRYAHVFVDTERRVEASVPRTVEQFHFHGDFV</sequence>
<reference evidence="2 3" key="1">
    <citation type="submission" date="2021-07" db="EMBL/GenBank/DDBJ databases">
        <title>Genome data of Colletotrichum spaethianum.</title>
        <authorList>
            <person name="Utami Y.D."/>
            <person name="Hiruma K."/>
        </authorList>
    </citation>
    <scope>NUCLEOTIDE SEQUENCE [LARGE SCALE GENOMIC DNA]</scope>
    <source>
        <strain evidence="2 3">MAFF 242679</strain>
    </source>
</reference>
<protein>
    <submittedName>
        <fullName evidence="2">Uncharacterized protein</fullName>
    </submittedName>
</protein>
<feature type="chain" id="PRO_5041317440" evidence="1">
    <location>
        <begin position="26"/>
        <end position="205"/>
    </location>
</feature>
<gene>
    <name evidence="2" type="ORF">ColLi_08446</name>
</gene>
<proteinExistence type="predicted"/>
<organism evidence="2 3">
    <name type="scientific">Colletotrichum liriopes</name>
    <dbReference type="NCBI Taxonomy" id="708192"/>
    <lineage>
        <taxon>Eukaryota</taxon>
        <taxon>Fungi</taxon>
        <taxon>Dikarya</taxon>
        <taxon>Ascomycota</taxon>
        <taxon>Pezizomycotina</taxon>
        <taxon>Sordariomycetes</taxon>
        <taxon>Hypocreomycetidae</taxon>
        <taxon>Glomerellales</taxon>
        <taxon>Glomerellaceae</taxon>
        <taxon>Colletotrichum</taxon>
        <taxon>Colletotrichum spaethianum species complex</taxon>
    </lineage>
</organism>